<keyword evidence="2" id="KW-0012">Acyltransferase</keyword>
<dbReference type="InterPro" id="IPR001451">
    <property type="entry name" value="Hexapep"/>
</dbReference>
<gene>
    <name evidence="2" type="ORF">HA335_02630</name>
</gene>
<comment type="caution">
    <text evidence="2">The sequence shown here is derived from an EMBL/GenBank/DDBJ whole genome shotgun (WGS) entry which is preliminary data.</text>
</comment>
<dbReference type="CDD" id="cd04647">
    <property type="entry name" value="LbH_MAT_like"/>
    <property type="match status" value="1"/>
</dbReference>
<dbReference type="Gene3D" id="2.160.10.10">
    <property type="entry name" value="Hexapeptide repeat proteins"/>
    <property type="match status" value="1"/>
</dbReference>
<dbReference type="PANTHER" id="PTHR23416:SF78">
    <property type="entry name" value="LIPOPOLYSACCHARIDE BIOSYNTHESIS O-ACETYL TRANSFERASE WBBJ-RELATED"/>
    <property type="match status" value="1"/>
</dbReference>
<dbReference type="Proteomes" id="UP000645676">
    <property type="component" value="Unassembled WGS sequence"/>
</dbReference>
<dbReference type="PANTHER" id="PTHR23416">
    <property type="entry name" value="SIALIC ACID SYNTHASE-RELATED"/>
    <property type="match status" value="1"/>
</dbReference>
<dbReference type="Pfam" id="PF00132">
    <property type="entry name" value="Hexapep"/>
    <property type="match status" value="1"/>
</dbReference>
<dbReference type="PROSITE" id="PS00101">
    <property type="entry name" value="HEXAPEP_TRANSFERASES"/>
    <property type="match status" value="1"/>
</dbReference>
<dbReference type="AlphaFoldDB" id="A0A832SV68"/>
<dbReference type="InterPro" id="IPR051159">
    <property type="entry name" value="Hexapeptide_acetyltransf"/>
</dbReference>
<accession>A0A832SV68</accession>
<organism evidence="2 3">
    <name type="scientific">Methanocaldococcus jannaschii</name>
    <dbReference type="NCBI Taxonomy" id="2190"/>
    <lineage>
        <taxon>Archaea</taxon>
        <taxon>Methanobacteriati</taxon>
        <taxon>Methanobacteriota</taxon>
        <taxon>Methanomada group</taxon>
        <taxon>Methanococci</taxon>
        <taxon>Methanococcales</taxon>
        <taxon>Methanocaldococcaceae</taxon>
        <taxon>Methanocaldococcus</taxon>
    </lineage>
</organism>
<evidence type="ECO:0000313" key="3">
    <source>
        <dbReference type="Proteomes" id="UP000645676"/>
    </source>
</evidence>
<keyword evidence="1 2" id="KW-0808">Transferase</keyword>
<name>A0A832SV68_9EURY</name>
<dbReference type="InterPro" id="IPR018357">
    <property type="entry name" value="Hexapep_transf_CS"/>
</dbReference>
<reference evidence="2" key="1">
    <citation type="journal article" date="2020" name="bioRxiv">
        <title>A rank-normalized archaeal taxonomy based on genome phylogeny resolves widespread incomplete and uneven classifications.</title>
        <authorList>
            <person name="Rinke C."/>
            <person name="Chuvochina M."/>
            <person name="Mussig A.J."/>
            <person name="Chaumeil P.-A."/>
            <person name="Waite D.W."/>
            <person name="Whitman W.B."/>
            <person name="Parks D.H."/>
            <person name="Hugenholtz P."/>
        </authorList>
    </citation>
    <scope>NUCLEOTIDE SEQUENCE</scope>
    <source>
        <strain evidence="2">UBA8849</strain>
    </source>
</reference>
<dbReference type="GO" id="GO:0016746">
    <property type="term" value="F:acyltransferase activity"/>
    <property type="evidence" value="ECO:0007669"/>
    <property type="project" value="UniProtKB-KW"/>
</dbReference>
<dbReference type="SUPFAM" id="SSF51161">
    <property type="entry name" value="Trimeric LpxA-like enzymes"/>
    <property type="match status" value="1"/>
</dbReference>
<evidence type="ECO:0000256" key="1">
    <source>
        <dbReference type="ARBA" id="ARBA00022679"/>
    </source>
</evidence>
<protein>
    <submittedName>
        <fullName evidence="2">Acyltransferase</fullName>
    </submittedName>
</protein>
<dbReference type="RefSeq" id="WP_064496715.1">
    <property type="nucleotide sequence ID" value="NC_000909.1"/>
</dbReference>
<dbReference type="InterPro" id="IPR011004">
    <property type="entry name" value="Trimer_LpxA-like_sf"/>
</dbReference>
<evidence type="ECO:0000313" key="2">
    <source>
        <dbReference type="EMBL" id="HII59469.1"/>
    </source>
</evidence>
<proteinExistence type="predicted"/>
<dbReference type="EMBL" id="DUJR01000012">
    <property type="protein sequence ID" value="HII59469.1"/>
    <property type="molecule type" value="Genomic_DNA"/>
</dbReference>
<sequence>MIKLLKNTLKDPKKIMRALEFAPSFVFGKIYLSIFGINPLKVHNFGKIHIRKYDSSTIIIKSGILLRDVEIAARGNGKIIIGENFHCEPYVRLNVFEEGILEIGDNCGIGSFSIINATKKITIGSNVLISSHVHIIDGDHGFKKGELIRNQKMVSEPIEIGDDVWIGTGVKILKGVKIGEGAVIGAGSVVTRDIPPYSVAVGVPARVIKKRE</sequence>